<evidence type="ECO:0000256" key="11">
    <source>
        <dbReference type="ARBA" id="ARBA00023157"/>
    </source>
</evidence>
<feature type="disulfide bond" evidence="13">
    <location>
        <begin position="384"/>
        <end position="422"/>
    </location>
</feature>
<evidence type="ECO:0000256" key="16">
    <source>
        <dbReference type="SAM" id="SignalP"/>
    </source>
</evidence>
<evidence type="ECO:0000256" key="8">
    <source>
        <dbReference type="ARBA" id="ARBA00022750"/>
    </source>
</evidence>
<accession>A0A2V1AUB1</accession>
<dbReference type="AlphaFoldDB" id="A0A2V1AUB1"/>
<dbReference type="PRINTS" id="PR00792">
    <property type="entry name" value="PEPSIN"/>
</dbReference>
<dbReference type="PANTHER" id="PTHR47966:SF65">
    <property type="entry name" value="ASPARTIC-TYPE ENDOPEPTIDASE"/>
    <property type="match status" value="1"/>
</dbReference>
<name>A0A2V1AUB1_9ASCO</name>
<dbReference type="PROSITE" id="PS51767">
    <property type="entry name" value="PEPTIDASE_A1"/>
    <property type="match status" value="1"/>
</dbReference>
<dbReference type="Proteomes" id="UP000244309">
    <property type="component" value="Unassembled WGS sequence"/>
</dbReference>
<evidence type="ECO:0000256" key="9">
    <source>
        <dbReference type="ARBA" id="ARBA00022801"/>
    </source>
</evidence>
<dbReference type="PANTHER" id="PTHR47966">
    <property type="entry name" value="BETA-SITE APP-CLEAVING ENZYME, ISOFORM A-RELATED"/>
    <property type="match status" value="1"/>
</dbReference>
<dbReference type="RefSeq" id="XP_025342304.1">
    <property type="nucleotide sequence ID" value="XM_025484089.1"/>
</dbReference>
<keyword evidence="11 13" id="KW-1015">Disulfide bond</keyword>
<dbReference type="EMBL" id="PKFO01000005">
    <property type="protein sequence ID" value="PVH21364.1"/>
    <property type="molecule type" value="Genomic_DNA"/>
</dbReference>
<evidence type="ECO:0000256" key="1">
    <source>
        <dbReference type="ARBA" id="ARBA00001675"/>
    </source>
</evidence>
<dbReference type="PROSITE" id="PS00141">
    <property type="entry name" value="ASP_PROTEASE"/>
    <property type="match status" value="1"/>
</dbReference>
<feature type="compositionally biased region" description="Acidic residues" evidence="15">
    <location>
        <begin position="106"/>
        <end position="119"/>
    </location>
</feature>
<dbReference type="SUPFAM" id="SSF50630">
    <property type="entry name" value="Acid proteases"/>
    <property type="match status" value="1"/>
</dbReference>
<evidence type="ECO:0000313" key="19">
    <source>
        <dbReference type="Proteomes" id="UP000244309"/>
    </source>
</evidence>
<evidence type="ECO:0000256" key="2">
    <source>
        <dbReference type="ARBA" id="ARBA00004613"/>
    </source>
</evidence>
<evidence type="ECO:0000256" key="10">
    <source>
        <dbReference type="ARBA" id="ARBA00023145"/>
    </source>
</evidence>
<protein>
    <recommendedName>
        <fullName evidence="4">candidapepsin</fullName>
        <ecNumber evidence="4">3.4.23.24</ecNumber>
    </recommendedName>
</protein>
<dbReference type="Gene3D" id="2.40.70.10">
    <property type="entry name" value="Acid Proteases"/>
    <property type="match status" value="2"/>
</dbReference>
<evidence type="ECO:0000313" key="18">
    <source>
        <dbReference type="EMBL" id="PVH21364.1"/>
    </source>
</evidence>
<dbReference type="CDD" id="cd05474">
    <property type="entry name" value="SAP_like"/>
    <property type="match status" value="1"/>
</dbReference>
<organism evidence="18 19">
    <name type="scientific">Candidozyma haemuli</name>
    <dbReference type="NCBI Taxonomy" id="45357"/>
    <lineage>
        <taxon>Eukaryota</taxon>
        <taxon>Fungi</taxon>
        <taxon>Dikarya</taxon>
        <taxon>Ascomycota</taxon>
        <taxon>Saccharomycotina</taxon>
        <taxon>Pichiomycetes</taxon>
        <taxon>Metschnikowiaceae</taxon>
        <taxon>Candidozyma</taxon>
    </lineage>
</organism>
<dbReference type="Pfam" id="PF00026">
    <property type="entry name" value="Asp"/>
    <property type="match status" value="2"/>
</dbReference>
<feature type="chain" id="PRO_5015938739" description="candidapepsin" evidence="16">
    <location>
        <begin position="17"/>
        <end position="569"/>
    </location>
</feature>
<dbReference type="GO" id="GO:0005576">
    <property type="term" value="C:extracellular region"/>
    <property type="evidence" value="ECO:0007669"/>
    <property type="project" value="UniProtKB-SubCell"/>
</dbReference>
<feature type="region of interest" description="Disordered" evidence="15">
    <location>
        <begin position="98"/>
        <end position="126"/>
    </location>
</feature>
<comment type="similarity">
    <text evidence="3 14">Belongs to the peptidase A1 family.</text>
</comment>
<dbReference type="GO" id="GO:0004190">
    <property type="term" value="F:aspartic-type endopeptidase activity"/>
    <property type="evidence" value="ECO:0007669"/>
    <property type="project" value="UniProtKB-KW"/>
</dbReference>
<evidence type="ECO:0000256" key="15">
    <source>
        <dbReference type="SAM" id="MobiDB-lite"/>
    </source>
</evidence>
<dbReference type="GO" id="GO:0006508">
    <property type="term" value="P:proteolysis"/>
    <property type="evidence" value="ECO:0007669"/>
    <property type="project" value="UniProtKB-KW"/>
</dbReference>
<dbReference type="InterPro" id="IPR033121">
    <property type="entry name" value="PEPTIDASE_A1"/>
</dbReference>
<gene>
    <name evidence="18" type="ORF">CXQ85_000339</name>
</gene>
<evidence type="ECO:0000256" key="6">
    <source>
        <dbReference type="ARBA" id="ARBA00022670"/>
    </source>
</evidence>
<dbReference type="VEuPathDB" id="FungiDB:CXQ85_000339"/>
<proteinExistence type="inferred from homology"/>
<keyword evidence="7 16" id="KW-0732">Signal</keyword>
<keyword evidence="5" id="KW-0964">Secreted</keyword>
<feature type="domain" description="Peptidase A1" evidence="17">
    <location>
        <begin position="61"/>
        <end position="458"/>
    </location>
</feature>
<dbReference type="InterPro" id="IPR033876">
    <property type="entry name" value="SAP-like"/>
</dbReference>
<keyword evidence="8 14" id="KW-0064">Aspartyl protease</keyword>
<evidence type="ECO:0000256" key="13">
    <source>
        <dbReference type="PIRSR" id="PIRSR601461-2"/>
    </source>
</evidence>
<dbReference type="InterPro" id="IPR001969">
    <property type="entry name" value="Aspartic_peptidase_AS"/>
</dbReference>
<feature type="signal peptide" evidence="16">
    <location>
        <begin position="1"/>
        <end position="16"/>
    </location>
</feature>
<evidence type="ECO:0000256" key="12">
    <source>
        <dbReference type="PIRSR" id="PIRSR601461-1"/>
    </source>
</evidence>
<evidence type="ECO:0000256" key="7">
    <source>
        <dbReference type="ARBA" id="ARBA00022729"/>
    </source>
</evidence>
<keyword evidence="10" id="KW-0865">Zymogen</keyword>
<dbReference type="STRING" id="45357.A0A2V1AUB1"/>
<keyword evidence="6 14" id="KW-0645">Protease</keyword>
<evidence type="ECO:0000256" key="3">
    <source>
        <dbReference type="ARBA" id="ARBA00007447"/>
    </source>
</evidence>
<reference evidence="18 19" key="1">
    <citation type="submission" date="2017-12" db="EMBL/GenBank/DDBJ databases">
        <title>Genome Sequence of a Multidrug-Resistant Candida haemulonii Isolate from a Patient with Chronic Leg Ulcers in Israel.</title>
        <authorList>
            <person name="Chow N.A."/>
            <person name="Gade L."/>
            <person name="Batra D."/>
            <person name="Rowe L.A."/>
            <person name="Ben-Ami R."/>
            <person name="Loparev V.N."/>
            <person name="Litvintseva A.P."/>
        </authorList>
    </citation>
    <scope>NUCLEOTIDE SEQUENCE [LARGE SCALE GENOMIC DNA]</scope>
    <source>
        <strain evidence="18 19">B11899</strain>
    </source>
</reference>
<dbReference type="EC" id="3.4.23.24" evidence="4"/>
<feature type="active site" evidence="12">
    <location>
        <position position="79"/>
    </location>
</feature>
<dbReference type="OrthoDB" id="771136at2759"/>
<comment type="caution">
    <text evidence="18">The sequence shown here is derived from an EMBL/GenBank/DDBJ whole genome shotgun (WGS) entry which is preliminary data.</text>
</comment>
<comment type="subcellular location">
    <subcellularLocation>
        <location evidence="2">Secreted</location>
    </subcellularLocation>
</comment>
<evidence type="ECO:0000256" key="4">
    <source>
        <dbReference type="ARBA" id="ARBA00013207"/>
    </source>
</evidence>
<keyword evidence="9 14" id="KW-0378">Hydrolase</keyword>
<dbReference type="GeneID" id="37005672"/>
<comment type="catalytic activity">
    <reaction evidence="1">
        <text>Preferential cleavage at the carboxyl of hydrophobic amino acids, but fails to cleave 15-Leu-|-Tyr-16, 16-Tyr-|-Leu-17 and 24-Phe-|-Phe-25 of insulin B chain. Activates trypsinogen, and degrades keratin.</text>
        <dbReference type="EC" id="3.4.23.24"/>
    </reaction>
</comment>
<keyword evidence="19" id="KW-1185">Reference proteome</keyword>
<evidence type="ECO:0000256" key="5">
    <source>
        <dbReference type="ARBA" id="ARBA00022525"/>
    </source>
</evidence>
<dbReference type="InterPro" id="IPR001461">
    <property type="entry name" value="Aspartic_peptidase_A1"/>
</dbReference>
<feature type="active site" evidence="12">
    <location>
        <position position="351"/>
    </location>
</feature>
<evidence type="ECO:0000259" key="17">
    <source>
        <dbReference type="PROSITE" id="PS51767"/>
    </source>
</evidence>
<evidence type="ECO:0000256" key="14">
    <source>
        <dbReference type="RuleBase" id="RU000454"/>
    </source>
</evidence>
<sequence length="569" mass="61276">MKFAYILPVLAGAVQATVSLDFNVLRGKDAREFAQTHKTSIGLSKRDNTLDVPLDNAATFYLTTLKVGSDKQEVQVLVDTGSSDLWFATSPCSESQLFSWKKREDEAEEESDEEDEADETPTPTTESFYTGFITGADSLIPKFSSFVSYESANNPIVSLGENASNYYYATEACTAYGSFATGSSDSFKPNKTEDPFYISYGDYSYALGYWASDDIEIGGQVVDGLSFGVAPYTDSSVGVLGIGLPGLEGTVRVLHPNRSYEYENLPLRLKNLGIIQSNSYSVWLGKNNVSQGSVLFGGLDTSRFTGPLTKLPIINEYSKLGVEHPIRTNVLLNGISGDNVDVDYDVVALLDTGTTLAYLPQVYIDPLVEKTNGVYDEGQYNVSCDVLSSKEEISFKFSGIDIKVPLGDLIFQVNGYDTSEGCVLGVLDGGNKSAILGDVFLKSAYAVFDFDNYEIALAQAAGEEKQEKEGSNIVTISNGIPSASSAPFYSATTLSDVLYYNTSDSSYFYSTSTFGEHTTVAAESVSSNWSSNGTGHTPWYHSDSGSGKNTPAALYAIVVGALGGALSFL</sequence>
<dbReference type="InterPro" id="IPR021109">
    <property type="entry name" value="Peptidase_aspartic_dom_sf"/>
</dbReference>